<sequence length="383" mass="44455">MTIETFIKKVIKKIRGGRVTLYPQSKPIGRVLLSYKTEPFFEFEKKEHIHTNIWECREITRIFLKLGYVVDVIDWYNEYFKPKRKYKYFFDLGLNSNMERIGSLLNKDCVKIFHATTSHWCFNNNAEQERLVYLQKRRDVNLVPRRTLVSALNIELADFATVLGNDVTESTYSFAKKKMYHIPLSTTHMYPFPENKDIDKAKKNFVWLGGVGMVHKGLDLVLEAFAKLPEYQLFVCGNVQKEKDFEKLYWNELYNTSNIKTLGKVDMGGDIFKNIAKTSIVLIYPSCSEGQSGAVVTCMHAGLIPVISYHSGVDVGDFGVILKENTVEEVENIVARIANMSNDELKKRSKEAWEYARKNHTRERFSKVFTKFVNMLEVENKDN</sequence>
<reference evidence="2 3" key="1">
    <citation type="journal article" date="2016" name="Nat. Commun.">
        <title>Thousands of microbial genomes shed light on interconnected biogeochemical processes in an aquifer system.</title>
        <authorList>
            <person name="Anantharaman K."/>
            <person name="Brown C.T."/>
            <person name="Hug L.A."/>
            <person name="Sharon I."/>
            <person name="Castelle C.J."/>
            <person name="Probst A.J."/>
            <person name="Thomas B.C."/>
            <person name="Singh A."/>
            <person name="Wilkins M.J."/>
            <person name="Karaoz U."/>
            <person name="Brodie E.L."/>
            <person name="Williams K.H."/>
            <person name="Hubbard S.S."/>
            <person name="Banfield J.F."/>
        </authorList>
    </citation>
    <scope>NUCLEOTIDE SEQUENCE [LARGE SCALE GENOMIC DNA]</scope>
</reference>
<accession>A0A1G2UIR3</accession>
<organism evidence="2 3">
    <name type="scientific">Candidatus Zambryskibacteria bacterium RIFCSPLOWO2_02_FULL_39_14</name>
    <dbReference type="NCBI Taxonomy" id="1802769"/>
    <lineage>
        <taxon>Bacteria</taxon>
        <taxon>Candidatus Zambryskiibacteriota</taxon>
    </lineage>
</organism>
<dbReference type="InterPro" id="IPR001296">
    <property type="entry name" value="Glyco_trans_1"/>
</dbReference>
<dbReference type="SUPFAM" id="SSF53756">
    <property type="entry name" value="UDP-Glycosyltransferase/glycogen phosphorylase"/>
    <property type="match status" value="1"/>
</dbReference>
<name>A0A1G2UIR3_9BACT</name>
<gene>
    <name evidence="2" type="ORF">A3I86_02165</name>
</gene>
<dbReference type="Gene3D" id="3.40.50.2000">
    <property type="entry name" value="Glycogen Phosphorylase B"/>
    <property type="match status" value="1"/>
</dbReference>
<feature type="domain" description="Glycosyl transferase family 1" evidence="1">
    <location>
        <begin position="205"/>
        <end position="357"/>
    </location>
</feature>
<dbReference type="Proteomes" id="UP000177096">
    <property type="component" value="Unassembled WGS sequence"/>
</dbReference>
<dbReference type="Pfam" id="PF00534">
    <property type="entry name" value="Glycos_transf_1"/>
    <property type="match status" value="1"/>
</dbReference>
<proteinExistence type="predicted"/>
<dbReference type="AlphaFoldDB" id="A0A1G2UIR3"/>
<evidence type="ECO:0000313" key="2">
    <source>
        <dbReference type="EMBL" id="OHB09291.1"/>
    </source>
</evidence>
<dbReference type="EMBL" id="MHWM01000007">
    <property type="protein sequence ID" value="OHB09291.1"/>
    <property type="molecule type" value="Genomic_DNA"/>
</dbReference>
<evidence type="ECO:0000313" key="3">
    <source>
        <dbReference type="Proteomes" id="UP000177096"/>
    </source>
</evidence>
<dbReference type="GO" id="GO:0016757">
    <property type="term" value="F:glycosyltransferase activity"/>
    <property type="evidence" value="ECO:0007669"/>
    <property type="project" value="InterPro"/>
</dbReference>
<protein>
    <recommendedName>
        <fullName evidence="1">Glycosyl transferase family 1 domain-containing protein</fullName>
    </recommendedName>
</protein>
<dbReference type="PANTHER" id="PTHR12526">
    <property type="entry name" value="GLYCOSYLTRANSFERASE"/>
    <property type="match status" value="1"/>
</dbReference>
<comment type="caution">
    <text evidence="2">The sequence shown here is derived from an EMBL/GenBank/DDBJ whole genome shotgun (WGS) entry which is preliminary data.</text>
</comment>
<evidence type="ECO:0000259" key="1">
    <source>
        <dbReference type="Pfam" id="PF00534"/>
    </source>
</evidence>